<dbReference type="EMBL" id="GGEC01077522">
    <property type="protein sequence ID" value="MBX58006.1"/>
    <property type="molecule type" value="Transcribed_RNA"/>
</dbReference>
<dbReference type="AlphaFoldDB" id="A0A2P2PTE0"/>
<keyword evidence="1" id="KW-0732">Signal</keyword>
<feature type="signal peptide" evidence="1">
    <location>
        <begin position="1"/>
        <end position="19"/>
    </location>
</feature>
<sequence length="35" mass="4153">MLLFYLMNLLGITAKCCLGNWDGPLDWWIYTTRMV</sequence>
<name>A0A2P2PTE0_RHIMU</name>
<evidence type="ECO:0000256" key="1">
    <source>
        <dbReference type="SAM" id="SignalP"/>
    </source>
</evidence>
<reference evidence="2" key="1">
    <citation type="submission" date="2018-02" db="EMBL/GenBank/DDBJ databases">
        <title>Rhizophora mucronata_Transcriptome.</title>
        <authorList>
            <person name="Meera S.P."/>
            <person name="Sreeshan A."/>
            <person name="Augustine A."/>
        </authorList>
    </citation>
    <scope>NUCLEOTIDE SEQUENCE</scope>
    <source>
        <tissue evidence="2">Leaf</tissue>
    </source>
</reference>
<accession>A0A2P2PTE0</accession>
<evidence type="ECO:0000313" key="2">
    <source>
        <dbReference type="EMBL" id="MBX58006.1"/>
    </source>
</evidence>
<feature type="chain" id="PRO_5015161871" evidence="1">
    <location>
        <begin position="20"/>
        <end position="35"/>
    </location>
</feature>
<organism evidence="2">
    <name type="scientific">Rhizophora mucronata</name>
    <name type="common">Asiatic mangrove</name>
    <dbReference type="NCBI Taxonomy" id="61149"/>
    <lineage>
        <taxon>Eukaryota</taxon>
        <taxon>Viridiplantae</taxon>
        <taxon>Streptophyta</taxon>
        <taxon>Embryophyta</taxon>
        <taxon>Tracheophyta</taxon>
        <taxon>Spermatophyta</taxon>
        <taxon>Magnoliopsida</taxon>
        <taxon>eudicotyledons</taxon>
        <taxon>Gunneridae</taxon>
        <taxon>Pentapetalae</taxon>
        <taxon>rosids</taxon>
        <taxon>fabids</taxon>
        <taxon>Malpighiales</taxon>
        <taxon>Rhizophoraceae</taxon>
        <taxon>Rhizophora</taxon>
    </lineage>
</organism>
<proteinExistence type="predicted"/>
<protein>
    <submittedName>
        <fullName evidence="2">Uncharacterized protein</fullName>
    </submittedName>
</protein>